<evidence type="ECO:0000313" key="3">
    <source>
        <dbReference type="Proteomes" id="UP000324308"/>
    </source>
</evidence>
<organism evidence="2 3">
    <name type="scientific">Streptomyces tendae</name>
    <dbReference type="NCBI Taxonomy" id="1932"/>
    <lineage>
        <taxon>Bacteria</taxon>
        <taxon>Bacillati</taxon>
        <taxon>Actinomycetota</taxon>
        <taxon>Actinomycetes</taxon>
        <taxon>Kitasatosporales</taxon>
        <taxon>Streptomycetaceae</taxon>
        <taxon>Streptomyces</taxon>
    </lineage>
</organism>
<accession>A0ABX5ZPH1</accession>
<feature type="compositionally biased region" description="Basic and acidic residues" evidence="1">
    <location>
        <begin position="66"/>
        <end position="83"/>
    </location>
</feature>
<keyword evidence="3" id="KW-1185">Reference proteome</keyword>
<feature type="region of interest" description="Disordered" evidence="1">
    <location>
        <begin position="57"/>
        <end position="83"/>
    </location>
</feature>
<protein>
    <recommendedName>
        <fullName evidence="4">Secreted protein</fullName>
    </recommendedName>
</protein>
<evidence type="ECO:0008006" key="4">
    <source>
        <dbReference type="Google" id="ProtNLM"/>
    </source>
</evidence>
<evidence type="ECO:0000313" key="2">
    <source>
        <dbReference type="EMBL" id="QER86554.1"/>
    </source>
</evidence>
<sequence length="83" mass="9137">MRSSARTGRQRRAAPGPAAVLAAVPPLLCFLLCCRLPVISDVIALCRSEPRGRLPARTAWGRHPGRLVEPDNQAHQRFKKENA</sequence>
<gene>
    <name evidence="2" type="ORF">F3L20_12200</name>
</gene>
<dbReference type="Proteomes" id="UP000324308">
    <property type="component" value="Chromosome"/>
</dbReference>
<reference evidence="2 3" key="1">
    <citation type="submission" date="2019-09" db="EMBL/GenBank/DDBJ databases">
        <title>Draft genome sequence of the Ebosin-producing strain Streptomyces sp. 139.</title>
        <authorList>
            <person name="Ai L."/>
            <person name="Geng M."/>
            <person name="Ma M."/>
            <person name="Bai L."/>
        </authorList>
    </citation>
    <scope>NUCLEOTIDE SEQUENCE [LARGE SCALE GENOMIC DNA]</scope>
    <source>
        <strain evidence="2 3">139</strain>
    </source>
</reference>
<evidence type="ECO:0000256" key="1">
    <source>
        <dbReference type="SAM" id="MobiDB-lite"/>
    </source>
</evidence>
<proteinExistence type="predicted"/>
<dbReference type="RefSeq" id="WP_150154310.1">
    <property type="nucleotide sequence ID" value="NZ_CP043959.1"/>
</dbReference>
<dbReference type="EMBL" id="CP043959">
    <property type="protein sequence ID" value="QER86554.1"/>
    <property type="molecule type" value="Genomic_DNA"/>
</dbReference>
<name>A0ABX5ZPH1_STRTE</name>